<dbReference type="AlphaFoldDB" id="A0A5N6JTD7"/>
<evidence type="ECO:0000313" key="1">
    <source>
        <dbReference type="EMBL" id="KAB8290885.1"/>
    </source>
</evidence>
<organism evidence="1 2">
    <name type="scientific">Monilinia laxa</name>
    <name type="common">Brown rot fungus</name>
    <name type="synonym">Sclerotinia laxa</name>
    <dbReference type="NCBI Taxonomy" id="61186"/>
    <lineage>
        <taxon>Eukaryota</taxon>
        <taxon>Fungi</taxon>
        <taxon>Dikarya</taxon>
        <taxon>Ascomycota</taxon>
        <taxon>Pezizomycotina</taxon>
        <taxon>Leotiomycetes</taxon>
        <taxon>Helotiales</taxon>
        <taxon>Sclerotiniaceae</taxon>
        <taxon>Monilinia</taxon>
    </lineage>
</organism>
<keyword evidence="2" id="KW-1185">Reference proteome</keyword>
<gene>
    <name evidence="1" type="ORF">EYC80_008522</name>
</gene>
<accession>A0A5N6JTD7</accession>
<protein>
    <submittedName>
        <fullName evidence="1">Uncharacterized protein</fullName>
    </submittedName>
</protein>
<proteinExistence type="predicted"/>
<dbReference type="OrthoDB" id="3516293at2759"/>
<reference evidence="1 2" key="1">
    <citation type="submission" date="2019-06" db="EMBL/GenBank/DDBJ databases">
        <title>Genome Sequence of the Brown Rot Fungal Pathogen Monilinia laxa.</title>
        <authorList>
            <person name="De Miccolis Angelini R.M."/>
            <person name="Landi L."/>
            <person name="Abate D."/>
            <person name="Pollastro S."/>
            <person name="Romanazzi G."/>
            <person name="Faretra F."/>
        </authorList>
    </citation>
    <scope>NUCLEOTIDE SEQUENCE [LARGE SCALE GENOMIC DNA]</scope>
    <source>
        <strain evidence="1 2">Mlax316</strain>
    </source>
</reference>
<evidence type="ECO:0000313" key="2">
    <source>
        <dbReference type="Proteomes" id="UP000326757"/>
    </source>
</evidence>
<dbReference type="EMBL" id="VIGI01000016">
    <property type="protein sequence ID" value="KAB8290885.1"/>
    <property type="molecule type" value="Genomic_DNA"/>
</dbReference>
<sequence length="323" mass="37221">MSKVSGNLLPIPSRIIREEDPSSLLKFVRTGPKQQPRSQATWAHYFRKKSTRLVLTLDMSNEATEFRNKLKNKYFHQWGYFPDTRFGIIDPLPDRNFYVKMYKDAINEFCSNPPPVLPVGPTLNIFISDDDMLSGLQPEKHPEGYNPPKNAPKEPVTGRFLLAMSLPKSSILHKLREHFLKEFLNLPNEEIQSSMKEMAKERFKAQIPLGFAREMGSKAADVALRRFVWDFKKTDGVHFGNAVSLSLWRHHFELHPTRNWDNPVMLSKECIYSRKFDGISEQPSFVSIAPEEQPVKKAKEETTKEAEKVALESKSRLEFNALA</sequence>
<name>A0A5N6JTD7_MONLA</name>
<dbReference type="Proteomes" id="UP000326757">
    <property type="component" value="Unassembled WGS sequence"/>
</dbReference>
<comment type="caution">
    <text evidence="1">The sequence shown here is derived from an EMBL/GenBank/DDBJ whole genome shotgun (WGS) entry which is preliminary data.</text>
</comment>